<proteinExistence type="predicted"/>
<sequence>MEALKWKQSLVRIESMIVELIDLLENRSRLQLPAPSHVVVATSPPSELPIPKTVPTLKPIPEPKAPPSKKMKKLQPFRKHTLMIKWMDQGDIVGMALDVGARE</sequence>
<evidence type="ECO:0000313" key="3">
    <source>
        <dbReference type="Proteomes" id="UP001229421"/>
    </source>
</evidence>
<dbReference type="AlphaFoldDB" id="A0AAD8KQ33"/>
<keyword evidence="3" id="KW-1185">Reference proteome</keyword>
<organism evidence="2 3">
    <name type="scientific">Tagetes erecta</name>
    <name type="common">African marigold</name>
    <dbReference type="NCBI Taxonomy" id="13708"/>
    <lineage>
        <taxon>Eukaryota</taxon>
        <taxon>Viridiplantae</taxon>
        <taxon>Streptophyta</taxon>
        <taxon>Embryophyta</taxon>
        <taxon>Tracheophyta</taxon>
        <taxon>Spermatophyta</taxon>
        <taxon>Magnoliopsida</taxon>
        <taxon>eudicotyledons</taxon>
        <taxon>Gunneridae</taxon>
        <taxon>Pentapetalae</taxon>
        <taxon>asterids</taxon>
        <taxon>campanulids</taxon>
        <taxon>Asterales</taxon>
        <taxon>Asteraceae</taxon>
        <taxon>Asteroideae</taxon>
        <taxon>Heliantheae alliance</taxon>
        <taxon>Tageteae</taxon>
        <taxon>Tagetes</taxon>
    </lineage>
</organism>
<evidence type="ECO:0000313" key="2">
    <source>
        <dbReference type="EMBL" id="KAK1426898.1"/>
    </source>
</evidence>
<gene>
    <name evidence="2" type="ORF">QVD17_15578</name>
</gene>
<dbReference type="EMBL" id="JAUHHV010000004">
    <property type="protein sequence ID" value="KAK1426898.1"/>
    <property type="molecule type" value="Genomic_DNA"/>
</dbReference>
<reference evidence="2" key="1">
    <citation type="journal article" date="2023" name="bioRxiv">
        <title>Improved chromosome-level genome assembly for marigold (Tagetes erecta).</title>
        <authorList>
            <person name="Jiang F."/>
            <person name="Yuan L."/>
            <person name="Wang S."/>
            <person name="Wang H."/>
            <person name="Xu D."/>
            <person name="Wang A."/>
            <person name="Fan W."/>
        </authorList>
    </citation>
    <scope>NUCLEOTIDE SEQUENCE</scope>
    <source>
        <strain evidence="2">WSJ</strain>
        <tissue evidence="2">Leaf</tissue>
    </source>
</reference>
<feature type="region of interest" description="Disordered" evidence="1">
    <location>
        <begin position="50"/>
        <end position="74"/>
    </location>
</feature>
<accession>A0AAD8KQ33</accession>
<evidence type="ECO:0000256" key="1">
    <source>
        <dbReference type="SAM" id="MobiDB-lite"/>
    </source>
</evidence>
<comment type="caution">
    <text evidence="2">The sequence shown here is derived from an EMBL/GenBank/DDBJ whole genome shotgun (WGS) entry which is preliminary data.</text>
</comment>
<dbReference type="Proteomes" id="UP001229421">
    <property type="component" value="Unassembled WGS sequence"/>
</dbReference>
<protein>
    <submittedName>
        <fullName evidence="2">Uncharacterized protein</fullName>
    </submittedName>
</protein>
<name>A0AAD8KQ33_TARER</name>